<evidence type="ECO:0000259" key="1">
    <source>
        <dbReference type="SMART" id="SM00460"/>
    </source>
</evidence>
<reference evidence="2 3" key="1">
    <citation type="journal article" date="2010" name="PLoS ONE">
        <title>The glycobiome of the rumen bacterium Butyrivibrio proteoclasticus B316(T) highlights adaptation to a polysaccharide-rich environment.</title>
        <authorList>
            <person name="Kelly W.J."/>
            <person name="Leahy S.C."/>
            <person name="Altermann E."/>
            <person name="Yeoman C.J."/>
            <person name="Dunne J.C."/>
            <person name="Kong Z."/>
            <person name="Pacheco D.M."/>
            <person name="Li D."/>
            <person name="Noel S.J."/>
            <person name="Moon C.D."/>
            <person name="Cookson A.L."/>
            <person name="Attwood G.T."/>
        </authorList>
    </citation>
    <scope>NUCLEOTIDE SEQUENCE [LARGE SCALE GENOMIC DNA]</scope>
    <source>
        <strain evidence="3">ATCC 51982 / DSM 14932 / B316</strain>
    </source>
</reference>
<organism evidence="2 3">
    <name type="scientific">Butyrivibrio proteoclasticus (strain ATCC 51982 / DSM 14932 / B316)</name>
    <name type="common">Clostridium proteoclasticum</name>
    <dbReference type="NCBI Taxonomy" id="515622"/>
    <lineage>
        <taxon>Bacteria</taxon>
        <taxon>Bacillati</taxon>
        <taxon>Bacillota</taxon>
        <taxon>Clostridia</taxon>
        <taxon>Lachnospirales</taxon>
        <taxon>Lachnospiraceae</taxon>
        <taxon>Butyrivibrio</taxon>
    </lineage>
</organism>
<name>E0S1E5_BUTPB</name>
<protein>
    <submittedName>
        <fullName evidence="2">Transglutaminase domain-containing protein</fullName>
    </submittedName>
</protein>
<gene>
    <name evidence="2" type="ordered locus">bpr_I0878</name>
</gene>
<proteinExistence type="predicted"/>
<dbReference type="AlphaFoldDB" id="E0S1E5"/>
<dbReference type="SUPFAM" id="SSF54001">
    <property type="entry name" value="Cysteine proteinases"/>
    <property type="match status" value="1"/>
</dbReference>
<evidence type="ECO:0000313" key="2">
    <source>
        <dbReference type="EMBL" id="ADL33620.1"/>
    </source>
</evidence>
<dbReference type="SMART" id="SM00460">
    <property type="entry name" value="TGc"/>
    <property type="match status" value="1"/>
</dbReference>
<accession>E0S1E5</accession>
<dbReference type="Proteomes" id="UP000001299">
    <property type="component" value="Chromosome 1"/>
</dbReference>
<keyword evidence="3" id="KW-1185">Reference proteome</keyword>
<dbReference type="InterPro" id="IPR038765">
    <property type="entry name" value="Papain-like_cys_pep_sf"/>
</dbReference>
<sequence length="328" mass="35951">MTMRKRCLGFISIILILIIFCTTTVSSKATSGYGGFGGETIDASTFGSDYRITTIHIGSNVSKISSSAFRNLINLRSITVSSNNPSYASYSGCLYDKDFTELLCFPANLSGAYIPESVVSIGKYALYGVPDKLKKSIVDVVESQASENGTDMDFPGAHFVHVDNLVKWRCADGTVIVPNSDLMAMCASVVNDCTTYNMKRSNQLENCFYYTAEILSYERSMDTPSGDWTREYAEKALLTGKANCYGYAAAFAYIASGLGYEARVCTGTVTSSLGGRTAHAWTEVKVGSRWYVFDAEMQDAKGDGYYKQTYDSYPAGPLETEMIYKVSF</sequence>
<dbReference type="InterPro" id="IPR026906">
    <property type="entry name" value="LRR_5"/>
</dbReference>
<dbReference type="HOGENOM" id="CLU_846434_0_0_9"/>
<dbReference type="InterPro" id="IPR002931">
    <property type="entry name" value="Transglutaminase-like"/>
</dbReference>
<dbReference type="STRING" id="515622.bpr_I0878"/>
<dbReference type="Pfam" id="PF13306">
    <property type="entry name" value="LRR_5"/>
    <property type="match status" value="1"/>
</dbReference>
<dbReference type="InterPro" id="IPR032675">
    <property type="entry name" value="LRR_dom_sf"/>
</dbReference>
<evidence type="ECO:0000313" key="3">
    <source>
        <dbReference type="Proteomes" id="UP000001299"/>
    </source>
</evidence>
<dbReference type="KEGG" id="bpb:bpr_I0878"/>
<dbReference type="EMBL" id="CP001810">
    <property type="protein sequence ID" value="ADL33620.1"/>
    <property type="molecule type" value="Genomic_DNA"/>
</dbReference>
<dbReference type="eggNOG" id="COG1305">
    <property type="taxonomic scope" value="Bacteria"/>
</dbReference>
<dbReference type="Pfam" id="PF01841">
    <property type="entry name" value="Transglut_core"/>
    <property type="match status" value="1"/>
</dbReference>
<dbReference type="Gene3D" id="3.80.10.10">
    <property type="entry name" value="Ribonuclease Inhibitor"/>
    <property type="match status" value="1"/>
</dbReference>
<dbReference type="Gene3D" id="3.10.620.30">
    <property type="match status" value="1"/>
</dbReference>
<feature type="domain" description="Transglutaminase-like" evidence="1">
    <location>
        <begin position="236"/>
        <end position="297"/>
    </location>
</feature>